<accession>A0A348B5X7</accession>
<dbReference type="GO" id="GO:0000724">
    <property type="term" value="P:double-strand break repair via homologous recombination"/>
    <property type="evidence" value="ECO:0007669"/>
    <property type="project" value="TreeGrafter"/>
</dbReference>
<gene>
    <name evidence="3" type="ORF">HS1genome_1968</name>
</gene>
<sequence length="120" mass="13241">MENLKVKELAPRRRADVTVKVINVGQPRTVVGMDGNSRQVTDVLVADETGSILMSLWGNDASKVSVGKVISITNGYVSVVRGSMRLTLGREGQMREIQADVKPNTENNLSDLKVESRRFR</sequence>
<dbReference type="PANTHER" id="PTHR13356">
    <property type="entry name" value="OB FOLD NUCLEIC ACID BINDING PROTEIN-RELATED"/>
    <property type="match status" value="1"/>
</dbReference>
<evidence type="ECO:0000259" key="2">
    <source>
        <dbReference type="Pfam" id="PF21473"/>
    </source>
</evidence>
<dbReference type="GO" id="GO:0003677">
    <property type="term" value="F:DNA binding"/>
    <property type="evidence" value="ECO:0007669"/>
    <property type="project" value="UniProtKB-KW"/>
</dbReference>
<dbReference type="AlphaFoldDB" id="A0A348B5X7"/>
<dbReference type="Pfam" id="PF21473">
    <property type="entry name" value="OB_Ssb-like"/>
    <property type="match status" value="1"/>
</dbReference>
<keyword evidence="4" id="KW-1185">Reference proteome</keyword>
<dbReference type="GO" id="GO:0010212">
    <property type="term" value="P:response to ionizing radiation"/>
    <property type="evidence" value="ECO:0007669"/>
    <property type="project" value="TreeGrafter"/>
</dbReference>
<dbReference type="InterPro" id="IPR048970">
    <property type="entry name" value="OB_Ssb-like"/>
</dbReference>
<evidence type="ECO:0000313" key="4">
    <source>
        <dbReference type="Proteomes" id="UP000276741"/>
    </source>
</evidence>
<dbReference type="InterPro" id="IPR012340">
    <property type="entry name" value="NA-bd_OB-fold"/>
</dbReference>
<dbReference type="InterPro" id="IPR051231">
    <property type="entry name" value="SOSS-B"/>
</dbReference>
<name>A0A348B5X7_9CREN</name>
<proteinExistence type="predicted"/>
<dbReference type="Proteomes" id="UP000276741">
    <property type="component" value="Chromosome"/>
</dbReference>
<dbReference type="Gene3D" id="2.40.50.140">
    <property type="entry name" value="Nucleic acid-binding proteins"/>
    <property type="match status" value="1"/>
</dbReference>
<dbReference type="SUPFAM" id="SSF50249">
    <property type="entry name" value="Nucleic acid-binding proteins"/>
    <property type="match status" value="1"/>
</dbReference>
<keyword evidence="1" id="KW-0238">DNA-binding</keyword>
<evidence type="ECO:0000313" key="3">
    <source>
        <dbReference type="EMBL" id="BBD73579.1"/>
    </source>
</evidence>
<dbReference type="PANTHER" id="PTHR13356:SF0">
    <property type="entry name" value="SOSS COMPLEX SUBUNIT B HOMOLOG"/>
    <property type="match status" value="1"/>
</dbReference>
<protein>
    <recommendedName>
        <fullName evidence="2">Single-stranded DNA binding protein Ssb-like OB fold domain-containing protein</fullName>
    </recommendedName>
</protein>
<evidence type="ECO:0000256" key="1">
    <source>
        <dbReference type="ARBA" id="ARBA00023125"/>
    </source>
</evidence>
<dbReference type="KEGG" id="sacd:HS1genome_1968"/>
<feature type="domain" description="Single-stranded DNA binding protein Ssb-like OB fold" evidence="2">
    <location>
        <begin position="19"/>
        <end position="94"/>
    </location>
</feature>
<dbReference type="EMBL" id="AP018553">
    <property type="protein sequence ID" value="BBD73579.1"/>
    <property type="molecule type" value="Genomic_DNA"/>
</dbReference>
<organism evidence="3 4">
    <name type="scientific">Sulfodiicoccus acidiphilus</name>
    <dbReference type="NCBI Taxonomy" id="1670455"/>
    <lineage>
        <taxon>Archaea</taxon>
        <taxon>Thermoproteota</taxon>
        <taxon>Thermoprotei</taxon>
        <taxon>Sulfolobales</taxon>
        <taxon>Sulfolobaceae</taxon>
        <taxon>Sulfodiicoccus</taxon>
    </lineage>
</organism>
<reference evidence="4" key="1">
    <citation type="submission" date="2018-04" db="EMBL/GenBank/DDBJ databases">
        <title>Complete genome sequence of Sulfodiicoccus acidiphilus strain HS-1.</title>
        <authorList>
            <person name="Sakai H.D."/>
            <person name="Kurosawa N."/>
        </authorList>
    </citation>
    <scope>NUCLEOTIDE SEQUENCE [LARGE SCALE GENOMIC DNA]</scope>
    <source>
        <strain evidence="4">HS-1</strain>
    </source>
</reference>
<dbReference type="CDD" id="cd04491">
    <property type="entry name" value="SoSSB_OBF"/>
    <property type="match status" value="1"/>
</dbReference>